<keyword evidence="3" id="KW-1185">Reference proteome</keyword>
<dbReference type="STRING" id="34508.A0A4U5PCM4"/>
<comment type="caution">
    <text evidence="2">The sequence shown here is derived from an EMBL/GenBank/DDBJ whole genome shotgun (WGS) entry which is preliminary data.</text>
</comment>
<organism evidence="2 3">
    <name type="scientific">Steinernema carpocapsae</name>
    <name type="common">Entomopathogenic nematode</name>
    <dbReference type="NCBI Taxonomy" id="34508"/>
    <lineage>
        <taxon>Eukaryota</taxon>
        <taxon>Metazoa</taxon>
        <taxon>Ecdysozoa</taxon>
        <taxon>Nematoda</taxon>
        <taxon>Chromadorea</taxon>
        <taxon>Rhabditida</taxon>
        <taxon>Tylenchina</taxon>
        <taxon>Panagrolaimomorpha</taxon>
        <taxon>Strongyloidoidea</taxon>
        <taxon>Steinernematidae</taxon>
        <taxon>Steinernema</taxon>
    </lineage>
</organism>
<name>A0A4U5PCM4_STECR</name>
<gene>
    <name evidence="2" type="ORF">L596_008399</name>
</gene>
<sequence>MTYQLDDYDAFQVSSGNRLAAVSNAVCLLLLVSSDSQLIERSEDLSLLMNYEAARSPPCVVAEVEATEFVFKCSECHEEHPDIERLEGHLWTQHLRTYPLQCSLCSYPGLSSKSMEDHFARCHPGTTGSSIEFKRRLDHESILQTLLAQSVQIAVRQSEAIAQLYEDHELSGESGIFFRCLECNEKHQSIDRLEIHVWACHLRTFPYNCSLCSYPGLNEQLMVEHFATSHNGTPHPP</sequence>
<dbReference type="Proteomes" id="UP000298663">
    <property type="component" value="Unassembled WGS sequence"/>
</dbReference>
<dbReference type="InterPro" id="IPR013087">
    <property type="entry name" value="Znf_C2H2_type"/>
</dbReference>
<evidence type="ECO:0000313" key="3">
    <source>
        <dbReference type="Proteomes" id="UP000298663"/>
    </source>
</evidence>
<dbReference type="SMART" id="SM00355">
    <property type="entry name" value="ZnF_C2H2"/>
    <property type="match status" value="4"/>
</dbReference>
<evidence type="ECO:0000259" key="1">
    <source>
        <dbReference type="SMART" id="SM00355"/>
    </source>
</evidence>
<feature type="domain" description="C2H2-type" evidence="1">
    <location>
        <begin position="207"/>
        <end position="230"/>
    </location>
</feature>
<proteinExistence type="predicted"/>
<feature type="domain" description="C2H2-type" evidence="1">
    <location>
        <begin position="71"/>
        <end position="94"/>
    </location>
</feature>
<feature type="domain" description="C2H2-type" evidence="1">
    <location>
        <begin position="178"/>
        <end position="201"/>
    </location>
</feature>
<dbReference type="OrthoDB" id="6077919at2759"/>
<accession>A0A4U5PCM4</accession>
<evidence type="ECO:0000313" key="2">
    <source>
        <dbReference type="EMBL" id="TKR94056.1"/>
    </source>
</evidence>
<dbReference type="AlphaFoldDB" id="A0A4U5PCM4"/>
<dbReference type="EMBL" id="AZBU02000002">
    <property type="protein sequence ID" value="TKR94056.1"/>
    <property type="molecule type" value="Genomic_DNA"/>
</dbReference>
<reference evidence="2 3" key="2">
    <citation type="journal article" date="2019" name="G3 (Bethesda)">
        <title>Hybrid Assembly of the Genome of the Entomopathogenic Nematode Steinernema carpocapsae Identifies the X-Chromosome.</title>
        <authorList>
            <person name="Serra L."/>
            <person name="Macchietto M."/>
            <person name="Macias-Munoz A."/>
            <person name="McGill C.J."/>
            <person name="Rodriguez I.M."/>
            <person name="Rodriguez B."/>
            <person name="Murad R."/>
            <person name="Mortazavi A."/>
        </authorList>
    </citation>
    <scope>NUCLEOTIDE SEQUENCE [LARGE SCALE GENOMIC DNA]</scope>
    <source>
        <strain evidence="2 3">ALL</strain>
    </source>
</reference>
<feature type="domain" description="C2H2-type" evidence="1">
    <location>
        <begin position="100"/>
        <end position="123"/>
    </location>
</feature>
<dbReference type="Gene3D" id="3.30.160.60">
    <property type="entry name" value="Classic Zinc Finger"/>
    <property type="match status" value="2"/>
</dbReference>
<protein>
    <recommendedName>
        <fullName evidence="1">C2H2-type domain-containing protein</fullName>
    </recommendedName>
</protein>
<reference evidence="2 3" key="1">
    <citation type="journal article" date="2015" name="Genome Biol.">
        <title>Comparative genomics of Steinernema reveals deeply conserved gene regulatory networks.</title>
        <authorList>
            <person name="Dillman A.R."/>
            <person name="Macchietto M."/>
            <person name="Porter C.F."/>
            <person name="Rogers A."/>
            <person name="Williams B."/>
            <person name="Antoshechkin I."/>
            <person name="Lee M.M."/>
            <person name="Goodwin Z."/>
            <person name="Lu X."/>
            <person name="Lewis E.E."/>
            <person name="Goodrich-Blair H."/>
            <person name="Stock S.P."/>
            <person name="Adams B.J."/>
            <person name="Sternberg P.W."/>
            <person name="Mortazavi A."/>
        </authorList>
    </citation>
    <scope>NUCLEOTIDE SEQUENCE [LARGE SCALE GENOMIC DNA]</scope>
    <source>
        <strain evidence="2 3">ALL</strain>
    </source>
</reference>